<dbReference type="InterPro" id="IPR036271">
    <property type="entry name" value="Tet_transcr_reg_TetR-rel_C_sf"/>
</dbReference>
<evidence type="ECO:0000256" key="3">
    <source>
        <dbReference type="PROSITE-ProRule" id="PRU00335"/>
    </source>
</evidence>
<keyword evidence="1" id="KW-0175">Coiled coil</keyword>
<dbReference type="InterPro" id="IPR001647">
    <property type="entry name" value="HTH_TetR"/>
</dbReference>
<comment type="caution">
    <text evidence="6">The sequence shown here is derived from an EMBL/GenBank/DDBJ whole genome shotgun (WGS) entry which is preliminary data.</text>
</comment>
<evidence type="ECO:0000256" key="1">
    <source>
        <dbReference type="ARBA" id="ARBA00023054"/>
    </source>
</evidence>
<dbReference type="PROSITE" id="PS50977">
    <property type="entry name" value="HTH_TETR_2"/>
    <property type="match status" value="1"/>
</dbReference>
<organism evidence="6 7">
    <name type="scientific">Prosthecodimorpha hirschii</name>
    <dbReference type="NCBI Taxonomy" id="665126"/>
    <lineage>
        <taxon>Bacteria</taxon>
        <taxon>Pseudomonadati</taxon>
        <taxon>Pseudomonadota</taxon>
        <taxon>Alphaproteobacteria</taxon>
        <taxon>Hyphomicrobiales</taxon>
        <taxon>Ancalomicrobiaceae</taxon>
        <taxon>Prosthecodimorpha</taxon>
    </lineage>
</organism>
<name>A0A0P6WFD5_9HYPH</name>
<dbReference type="InterPro" id="IPR041490">
    <property type="entry name" value="KstR2_TetR_C"/>
</dbReference>
<dbReference type="Pfam" id="PF00440">
    <property type="entry name" value="TetR_N"/>
    <property type="match status" value="1"/>
</dbReference>
<dbReference type="InterPro" id="IPR009057">
    <property type="entry name" value="Homeodomain-like_sf"/>
</dbReference>
<dbReference type="SUPFAM" id="SSF48498">
    <property type="entry name" value="Tetracyclin repressor-like, C-terminal domain"/>
    <property type="match status" value="1"/>
</dbReference>
<dbReference type="PRINTS" id="PR00455">
    <property type="entry name" value="HTHTETR"/>
</dbReference>
<feature type="region of interest" description="Disordered" evidence="4">
    <location>
        <begin position="1"/>
        <end position="28"/>
    </location>
</feature>
<dbReference type="Pfam" id="PF17932">
    <property type="entry name" value="TetR_C_24"/>
    <property type="match status" value="1"/>
</dbReference>
<keyword evidence="7" id="KW-1185">Reference proteome</keyword>
<sequence>MTLDSAPVREPRPRKAKAPAKPALKKSEATRQRILDAAAFVFRRKGYAHARLSDIARKSRTQTSSIYYYFDSREAIVFEVLRIANEKTALYVTNAMAELPGGASARDRISAAIHGHFRIVLSDNDYTSAHMRIFDQLPDKVQRHFLEVLDRNAGLWRELFEAARAEGVIGADVDLSVLRLLLLGMMNWSIEWFKPGRMSVDQIADQAVRMLFDGVGPRPGTETAAGS</sequence>
<reference evidence="6 7" key="2">
    <citation type="submission" date="2015-10" db="EMBL/GenBank/DDBJ databases">
        <title>Draft Genome Sequence of Prosthecomicrobium hirschii ATCC 27832.</title>
        <authorList>
            <person name="Daniel J."/>
            <person name="Givan S.A."/>
            <person name="Brun Y.V."/>
            <person name="Brown P.J."/>
        </authorList>
    </citation>
    <scope>NUCLEOTIDE SEQUENCE [LARGE SCALE GENOMIC DNA]</scope>
    <source>
        <strain evidence="6 7">16</strain>
    </source>
</reference>
<feature type="DNA-binding region" description="H-T-H motif" evidence="3">
    <location>
        <begin position="51"/>
        <end position="70"/>
    </location>
</feature>
<reference evidence="6 7" key="1">
    <citation type="submission" date="2015-09" db="EMBL/GenBank/DDBJ databases">
        <authorList>
            <person name="Jackson K.R."/>
            <person name="Lunt B.L."/>
            <person name="Fisher J.N.B."/>
            <person name="Gardner A.V."/>
            <person name="Bailey M.E."/>
            <person name="Deus L.M."/>
            <person name="Earl A.S."/>
            <person name="Gibby P.D."/>
            <person name="Hartmann K.A."/>
            <person name="Liu J.E."/>
            <person name="Manci A.M."/>
            <person name="Nielsen D.A."/>
            <person name="Solomon M.B."/>
            <person name="Breakwell D.P."/>
            <person name="Burnett S.H."/>
            <person name="Grose J.H."/>
        </authorList>
    </citation>
    <scope>NUCLEOTIDE SEQUENCE [LARGE SCALE GENOMIC DNA]</scope>
    <source>
        <strain evidence="6 7">16</strain>
    </source>
</reference>
<proteinExistence type="predicted"/>
<keyword evidence="2 3" id="KW-0238">DNA-binding</keyword>
<evidence type="ECO:0000313" key="7">
    <source>
        <dbReference type="Proteomes" id="UP000048984"/>
    </source>
</evidence>
<gene>
    <name evidence="6" type="ORF">ABB55_14810</name>
</gene>
<evidence type="ECO:0000259" key="5">
    <source>
        <dbReference type="PROSITE" id="PS50977"/>
    </source>
</evidence>
<dbReference type="SUPFAM" id="SSF46689">
    <property type="entry name" value="Homeodomain-like"/>
    <property type="match status" value="1"/>
</dbReference>
<feature type="domain" description="HTH tetR-type" evidence="5">
    <location>
        <begin position="28"/>
        <end position="88"/>
    </location>
</feature>
<dbReference type="Proteomes" id="UP000048984">
    <property type="component" value="Unassembled WGS sequence"/>
</dbReference>
<dbReference type="InterPro" id="IPR050109">
    <property type="entry name" value="HTH-type_TetR-like_transc_reg"/>
</dbReference>
<accession>A0A0P6WFD5</accession>
<dbReference type="PANTHER" id="PTHR30055">
    <property type="entry name" value="HTH-TYPE TRANSCRIPTIONAL REGULATOR RUTR"/>
    <property type="match status" value="1"/>
</dbReference>
<evidence type="ECO:0000313" key="6">
    <source>
        <dbReference type="EMBL" id="KPL53327.1"/>
    </source>
</evidence>
<dbReference type="AlphaFoldDB" id="A0A0P6WFD5"/>
<dbReference type="STRING" id="665126.ABB55_14810"/>
<protein>
    <recommendedName>
        <fullName evidence="5">HTH tetR-type domain-containing protein</fullName>
    </recommendedName>
</protein>
<evidence type="ECO:0000256" key="4">
    <source>
        <dbReference type="SAM" id="MobiDB-lite"/>
    </source>
</evidence>
<dbReference type="PANTHER" id="PTHR30055:SF183">
    <property type="entry name" value="NUCLEOID OCCLUSION FACTOR SLMA"/>
    <property type="match status" value="1"/>
</dbReference>
<dbReference type="GO" id="GO:0000976">
    <property type="term" value="F:transcription cis-regulatory region binding"/>
    <property type="evidence" value="ECO:0007669"/>
    <property type="project" value="TreeGrafter"/>
</dbReference>
<dbReference type="EMBL" id="LJYW01000001">
    <property type="protein sequence ID" value="KPL53327.1"/>
    <property type="molecule type" value="Genomic_DNA"/>
</dbReference>
<dbReference type="Gene3D" id="1.10.357.10">
    <property type="entry name" value="Tetracycline Repressor, domain 2"/>
    <property type="match status" value="1"/>
</dbReference>
<evidence type="ECO:0000256" key="2">
    <source>
        <dbReference type="ARBA" id="ARBA00023125"/>
    </source>
</evidence>
<dbReference type="GO" id="GO:0003700">
    <property type="term" value="F:DNA-binding transcription factor activity"/>
    <property type="evidence" value="ECO:0007669"/>
    <property type="project" value="TreeGrafter"/>
</dbReference>
<dbReference type="Gene3D" id="1.10.10.60">
    <property type="entry name" value="Homeodomain-like"/>
    <property type="match status" value="1"/>
</dbReference>